<accession>A0AAV2ZHG0</accession>
<dbReference type="PANTHER" id="PTHR44329">
    <property type="entry name" value="SERINE/THREONINE-PROTEIN KINASE TNNI3K-RELATED"/>
    <property type="match status" value="1"/>
</dbReference>
<proteinExistence type="predicted"/>
<dbReference type="PROSITE" id="PS50011">
    <property type="entry name" value="PROTEIN_KINASE_DOM"/>
    <property type="match status" value="1"/>
</dbReference>
<dbReference type="PANTHER" id="PTHR44329:SF214">
    <property type="entry name" value="PROTEIN KINASE DOMAIN-CONTAINING PROTEIN"/>
    <property type="match status" value="1"/>
</dbReference>
<keyword evidence="3" id="KW-1185">Reference proteome</keyword>
<dbReference type="Proteomes" id="UP001146120">
    <property type="component" value="Unassembled WGS sequence"/>
</dbReference>
<reference evidence="2" key="1">
    <citation type="submission" date="2022-11" db="EMBL/GenBank/DDBJ databases">
        <authorList>
            <person name="Morgan W.R."/>
            <person name="Tartar A."/>
        </authorList>
    </citation>
    <scope>NUCLEOTIDE SEQUENCE</scope>
    <source>
        <strain evidence="2">ARSEF 373</strain>
    </source>
</reference>
<dbReference type="InterPro" id="IPR051681">
    <property type="entry name" value="Ser/Thr_Kinases-Pseudokinases"/>
</dbReference>
<reference evidence="2" key="2">
    <citation type="journal article" date="2023" name="Microbiol Resour">
        <title>Decontamination and Annotation of the Draft Genome Sequence of the Oomycete Lagenidium giganteum ARSEF 373.</title>
        <authorList>
            <person name="Morgan W.R."/>
            <person name="Tartar A."/>
        </authorList>
    </citation>
    <scope>NUCLEOTIDE SEQUENCE</scope>
    <source>
        <strain evidence="2">ARSEF 373</strain>
    </source>
</reference>
<sequence>MNVLLTKGLRAKVTDFGLSRSMSHQTTMTAEVGTLAWIAPEVLSGERYTEKADIYSFGVILSEIDTLRQPYVQHTTEKSSSGRLSGANTGSSSMNNVHIALMVCSGQLRPDFSPLCPRVVRELADRCLEQDPTDRPSALEALTALQRLH</sequence>
<name>A0AAV2ZHG0_9STRA</name>
<dbReference type="AlphaFoldDB" id="A0AAV2ZHG0"/>
<dbReference type="Pfam" id="PF00069">
    <property type="entry name" value="Pkinase"/>
    <property type="match status" value="1"/>
</dbReference>
<comment type="caution">
    <text evidence="2">The sequence shown here is derived from an EMBL/GenBank/DDBJ whole genome shotgun (WGS) entry which is preliminary data.</text>
</comment>
<dbReference type="InterPro" id="IPR000719">
    <property type="entry name" value="Prot_kinase_dom"/>
</dbReference>
<dbReference type="EMBL" id="DAKRPA010000003">
    <property type="protein sequence ID" value="DBA05025.1"/>
    <property type="molecule type" value="Genomic_DNA"/>
</dbReference>
<organism evidence="2 3">
    <name type="scientific">Lagenidium giganteum</name>
    <dbReference type="NCBI Taxonomy" id="4803"/>
    <lineage>
        <taxon>Eukaryota</taxon>
        <taxon>Sar</taxon>
        <taxon>Stramenopiles</taxon>
        <taxon>Oomycota</taxon>
        <taxon>Peronosporomycetes</taxon>
        <taxon>Pythiales</taxon>
        <taxon>Pythiaceae</taxon>
    </lineage>
</organism>
<dbReference type="SUPFAM" id="SSF56112">
    <property type="entry name" value="Protein kinase-like (PK-like)"/>
    <property type="match status" value="1"/>
</dbReference>
<gene>
    <name evidence="2" type="ORF">N0F65_000713</name>
</gene>
<evidence type="ECO:0000259" key="1">
    <source>
        <dbReference type="PROSITE" id="PS50011"/>
    </source>
</evidence>
<feature type="domain" description="Protein kinase" evidence="1">
    <location>
        <begin position="1"/>
        <end position="149"/>
    </location>
</feature>
<evidence type="ECO:0000313" key="3">
    <source>
        <dbReference type="Proteomes" id="UP001146120"/>
    </source>
</evidence>
<dbReference type="InterPro" id="IPR011009">
    <property type="entry name" value="Kinase-like_dom_sf"/>
</dbReference>
<dbReference type="GO" id="GO:0004674">
    <property type="term" value="F:protein serine/threonine kinase activity"/>
    <property type="evidence" value="ECO:0007669"/>
    <property type="project" value="TreeGrafter"/>
</dbReference>
<evidence type="ECO:0000313" key="2">
    <source>
        <dbReference type="EMBL" id="DBA05025.1"/>
    </source>
</evidence>
<protein>
    <recommendedName>
        <fullName evidence="1">Protein kinase domain-containing protein</fullName>
    </recommendedName>
</protein>
<dbReference type="GO" id="GO:0005524">
    <property type="term" value="F:ATP binding"/>
    <property type="evidence" value="ECO:0007669"/>
    <property type="project" value="InterPro"/>
</dbReference>
<dbReference type="Gene3D" id="1.10.510.10">
    <property type="entry name" value="Transferase(Phosphotransferase) domain 1"/>
    <property type="match status" value="1"/>
</dbReference>